<evidence type="ECO:0008006" key="3">
    <source>
        <dbReference type="Google" id="ProtNLM"/>
    </source>
</evidence>
<accession>A0ABX7X8R4</accession>
<keyword evidence="2" id="KW-1185">Reference proteome</keyword>
<gene>
    <name evidence="1" type="ORF">J8380_08800</name>
</gene>
<dbReference type="RefSeq" id="WP_210230241.1">
    <property type="nucleotide sequence ID" value="NZ_CP072800.1"/>
</dbReference>
<proteinExistence type="predicted"/>
<sequence>MTKPLDQLDLFALPTVTPVTPEPTISGLHWYKPDGSPLTVRSFIGNAFKDYPAKYVFQGVIWSGRGRMPYVIDCYQHDQHKGNREAAFSAIEADMLNRGYRRVTL</sequence>
<dbReference type="EMBL" id="CP072800">
    <property type="protein sequence ID" value="QTR51621.1"/>
    <property type="molecule type" value="Genomic_DNA"/>
</dbReference>
<protein>
    <recommendedName>
        <fullName evidence="3">WGR domain-containing protein</fullName>
    </recommendedName>
</protein>
<evidence type="ECO:0000313" key="2">
    <source>
        <dbReference type="Proteomes" id="UP000672027"/>
    </source>
</evidence>
<name>A0ABX7X8R4_9GAMM</name>
<organism evidence="1 2">
    <name type="scientific">Candidatus Thiothrix anitrata</name>
    <dbReference type="NCBI Taxonomy" id="2823902"/>
    <lineage>
        <taxon>Bacteria</taxon>
        <taxon>Pseudomonadati</taxon>
        <taxon>Pseudomonadota</taxon>
        <taxon>Gammaproteobacteria</taxon>
        <taxon>Thiotrichales</taxon>
        <taxon>Thiotrichaceae</taxon>
        <taxon>Thiothrix</taxon>
    </lineage>
</organism>
<reference evidence="1 2" key="1">
    <citation type="submission" date="2021-04" db="EMBL/GenBank/DDBJ databases">
        <title>Genomics, taxonomy and metabolism of representatives of sulfur bacteria of the genus Thiothrix: Thiothrix fructosivorans QT, Thiothrix unzii A1T and three new species, Thiothrix subterranea sp. nov., Thiothrix litoralis sp. nov. and 'Candidatus Thiothrix anitrata' sp. nov.</title>
        <authorList>
            <person name="Ravin N.V."/>
            <person name="Smolyakov D."/>
            <person name="Rudenko T.S."/>
            <person name="Mardanov A.V."/>
            <person name="Beletsky A.V."/>
            <person name="Markov N.D."/>
            <person name="Fomenkov A.I."/>
            <person name="Roberts R.J."/>
            <person name="Karnachuk O.V."/>
            <person name="Novikov A."/>
            <person name="Grabovich M.Y."/>
        </authorList>
    </citation>
    <scope>NUCLEOTIDE SEQUENCE [LARGE SCALE GENOMIC DNA]</scope>
    <source>
        <strain evidence="1 2">A52</strain>
    </source>
</reference>
<dbReference type="Proteomes" id="UP000672027">
    <property type="component" value="Chromosome"/>
</dbReference>
<evidence type="ECO:0000313" key="1">
    <source>
        <dbReference type="EMBL" id="QTR51621.1"/>
    </source>
</evidence>